<keyword evidence="5 7" id="KW-1133">Transmembrane helix</keyword>
<organism evidence="10 11">
    <name type="scientific">Treponema porcinum</name>
    <dbReference type="NCBI Taxonomy" id="261392"/>
    <lineage>
        <taxon>Bacteria</taxon>
        <taxon>Pseudomonadati</taxon>
        <taxon>Spirochaetota</taxon>
        <taxon>Spirochaetia</taxon>
        <taxon>Spirochaetales</taxon>
        <taxon>Treponemataceae</taxon>
        <taxon>Treponema</taxon>
    </lineage>
</organism>
<feature type="transmembrane region" description="Helical" evidence="7">
    <location>
        <begin position="56"/>
        <end position="77"/>
    </location>
</feature>
<dbReference type="InterPro" id="IPR027469">
    <property type="entry name" value="Cation_efflux_TMD_sf"/>
</dbReference>
<dbReference type="Pfam" id="PF01545">
    <property type="entry name" value="Cation_efflux"/>
    <property type="match status" value="1"/>
</dbReference>
<evidence type="ECO:0000256" key="1">
    <source>
        <dbReference type="ARBA" id="ARBA00004141"/>
    </source>
</evidence>
<dbReference type="InterPro" id="IPR058533">
    <property type="entry name" value="Cation_efflux_TM"/>
</dbReference>
<comment type="similarity">
    <text evidence="2">Belongs to the cation diffusion facilitator (CDF) transporter (TC 2.A.4) family.</text>
</comment>
<dbReference type="SUPFAM" id="SSF161111">
    <property type="entry name" value="Cation efflux protein transmembrane domain-like"/>
    <property type="match status" value="1"/>
</dbReference>
<evidence type="ECO:0000313" key="10">
    <source>
        <dbReference type="EMBL" id="SJZ42751.1"/>
    </source>
</evidence>
<evidence type="ECO:0000259" key="9">
    <source>
        <dbReference type="Pfam" id="PF16916"/>
    </source>
</evidence>
<evidence type="ECO:0000256" key="4">
    <source>
        <dbReference type="ARBA" id="ARBA00022692"/>
    </source>
</evidence>
<feature type="transmembrane region" description="Helical" evidence="7">
    <location>
        <begin position="172"/>
        <end position="191"/>
    </location>
</feature>
<dbReference type="Gene3D" id="1.20.1510.10">
    <property type="entry name" value="Cation efflux protein transmembrane domain"/>
    <property type="match status" value="1"/>
</dbReference>
<evidence type="ECO:0000256" key="6">
    <source>
        <dbReference type="ARBA" id="ARBA00023136"/>
    </source>
</evidence>
<dbReference type="InterPro" id="IPR002524">
    <property type="entry name" value="Cation_efflux"/>
</dbReference>
<dbReference type="RefSeq" id="WP_078933127.1">
    <property type="nucleotide sequence ID" value="NZ_FUWG01000008.1"/>
</dbReference>
<feature type="transmembrane region" description="Helical" evidence="7">
    <location>
        <begin position="25"/>
        <end position="50"/>
    </location>
</feature>
<protein>
    <submittedName>
        <fullName evidence="10">Cation diffusion facilitator family transporter</fullName>
    </submittedName>
</protein>
<dbReference type="InterPro" id="IPR050291">
    <property type="entry name" value="CDF_Transporter"/>
</dbReference>
<evidence type="ECO:0000313" key="11">
    <source>
        <dbReference type="Proteomes" id="UP000190423"/>
    </source>
</evidence>
<keyword evidence="11" id="KW-1185">Reference proteome</keyword>
<feature type="domain" description="Cation efflux protein cytoplasmic" evidence="9">
    <location>
        <begin position="231"/>
        <end position="306"/>
    </location>
</feature>
<evidence type="ECO:0000256" key="5">
    <source>
        <dbReference type="ARBA" id="ARBA00022989"/>
    </source>
</evidence>
<evidence type="ECO:0000256" key="7">
    <source>
        <dbReference type="SAM" id="Phobius"/>
    </source>
</evidence>
<dbReference type="SUPFAM" id="SSF160240">
    <property type="entry name" value="Cation efflux protein cytoplasmic domain-like"/>
    <property type="match status" value="1"/>
</dbReference>
<dbReference type="InterPro" id="IPR027470">
    <property type="entry name" value="Cation_efflux_CTD"/>
</dbReference>
<dbReference type="NCBIfam" id="TIGR01297">
    <property type="entry name" value="CDF"/>
    <property type="match status" value="1"/>
</dbReference>
<keyword evidence="3" id="KW-0813">Transport</keyword>
<gene>
    <name evidence="10" type="ORF">SAMN02745149_01214</name>
</gene>
<evidence type="ECO:0000256" key="2">
    <source>
        <dbReference type="ARBA" id="ARBA00008114"/>
    </source>
</evidence>
<dbReference type="OrthoDB" id="9806522at2"/>
<dbReference type="FunFam" id="1.20.1510.10:FF:000006">
    <property type="entry name" value="Divalent cation efflux transporter"/>
    <property type="match status" value="1"/>
</dbReference>
<reference evidence="10 11" key="1">
    <citation type="submission" date="2017-02" db="EMBL/GenBank/DDBJ databases">
        <authorList>
            <person name="Peterson S.W."/>
        </authorList>
    </citation>
    <scope>NUCLEOTIDE SEQUENCE [LARGE SCALE GENOMIC DNA]</scope>
    <source>
        <strain evidence="10 11">ATCC BAA-908</strain>
    </source>
</reference>
<feature type="transmembrane region" description="Helical" evidence="7">
    <location>
        <begin position="97"/>
        <end position="119"/>
    </location>
</feature>
<keyword evidence="4 7" id="KW-0812">Transmembrane</keyword>
<dbReference type="AlphaFoldDB" id="A0A1T4KK27"/>
<dbReference type="Proteomes" id="UP000190423">
    <property type="component" value="Unassembled WGS sequence"/>
</dbReference>
<dbReference type="GO" id="GO:0008324">
    <property type="term" value="F:monoatomic cation transmembrane transporter activity"/>
    <property type="evidence" value="ECO:0007669"/>
    <property type="project" value="InterPro"/>
</dbReference>
<sequence length="391" mass="43087">MIGLLARLFIKDYNDVKNPDVRGRYGVLCGIAGICFNFLLFSGKFIAGIFSKSVAVIADAFNNLSDAAASIVTIVGFKISGKKPDADHPFGHGRMEYIAGLVVSFLILVVGFELLMSSIDSIRNPEPLDTSVFTVVMLVAAILVKFYMFFYNRRIGKKILSSAMEATAKDSLNDTVSTAVVLAAVIIELFFPDSKFPFDGVAGIFVAVFIFYNGIESIKDTVNPLLGVPADREFVKQVEEEVMKFKPICGIHDLIVHDYGPGRVMISLHAEVPGNIDIFDLHDVVDNAEVAVAQKFNCAVTIHMDPVDLENKEILVLKKYLAEEAAKLADGLTVHDIRMVPGNSHTNIIFDAVRPHDCCFSENELVHLLSEKVRAYNASYRSVIHIDNPYC</sequence>
<dbReference type="Pfam" id="PF16916">
    <property type="entry name" value="ZT_dimer"/>
    <property type="match status" value="1"/>
</dbReference>
<dbReference type="GO" id="GO:0016020">
    <property type="term" value="C:membrane"/>
    <property type="evidence" value="ECO:0007669"/>
    <property type="project" value="UniProtKB-SubCell"/>
</dbReference>
<name>A0A1T4KK27_TREPO</name>
<dbReference type="STRING" id="261392.SAMN02745149_01214"/>
<keyword evidence="6 7" id="KW-0472">Membrane</keyword>
<comment type="subcellular location">
    <subcellularLocation>
        <location evidence="1">Membrane</location>
        <topology evidence="1">Multi-pass membrane protein</topology>
    </subcellularLocation>
</comment>
<feature type="domain" description="Cation efflux protein transmembrane" evidence="8">
    <location>
        <begin position="31"/>
        <end position="226"/>
    </location>
</feature>
<dbReference type="PANTHER" id="PTHR43840:SF15">
    <property type="entry name" value="MITOCHONDRIAL METAL TRANSPORTER 1-RELATED"/>
    <property type="match status" value="1"/>
</dbReference>
<evidence type="ECO:0000259" key="8">
    <source>
        <dbReference type="Pfam" id="PF01545"/>
    </source>
</evidence>
<dbReference type="PANTHER" id="PTHR43840">
    <property type="entry name" value="MITOCHONDRIAL METAL TRANSPORTER 1-RELATED"/>
    <property type="match status" value="1"/>
</dbReference>
<feature type="transmembrane region" description="Helical" evidence="7">
    <location>
        <begin position="131"/>
        <end position="151"/>
    </location>
</feature>
<dbReference type="EMBL" id="FUWG01000008">
    <property type="protein sequence ID" value="SJZ42751.1"/>
    <property type="molecule type" value="Genomic_DNA"/>
</dbReference>
<accession>A0A1T4KK27</accession>
<dbReference type="InterPro" id="IPR036837">
    <property type="entry name" value="Cation_efflux_CTD_sf"/>
</dbReference>
<proteinExistence type="inferred from homology"/>
<feature type="transmembrane region" description="Helical" evidence="7">
    <location>
        <begin position="197"/>
        <end position="215"/>
    </location>
</feature>
<dbReference type="Gene3D" id="3.30.70.1350">
    <property type="entry name" value="Cation efflux protein, cytoplasmic domain"/>
    <property type="match status" value="1"/>
</dbReference>
<evidence type="ECO:0000256" key="3">
    <source>
        <dbReference type="ARBA" id="ARBA00022448"/>
    </source>
</evidence>
<dbReference type="GeneID" id="78316513"/>